<feature type="domain" description="Helicase ATP-binding" evidence="5">
    <location>
        <begin position="15"/>
        <end position="177"/>
    </location>
</feature>
<keyword evidence="2" id="KW-0378">Hydrolase</keyword>
<dbReference type="Pfam" id="PF08482">
    <property type="entry name" value="HrpB_C"/>
    <property type="match status" value="1"/>
</dbReference>
<dbReference type="PANTHER" id="PTHR43519:SF1">
    <property type="entry name" value="ATP-DEPENDENT RNA HELICASE HRPB"/>
    <property type="match status" value="1"/>
</dbReference>
<dbReference type="GO" id="GO:0005524">
    <property type="term" value="F:ATP binding"/>
    <property type="evidence" value="ECO:0007669"/>
    <property type="project" value="UniProtKB-KW"/>
</dbReference>
<dbReference type="InterPro" id="IPR013689">
    <property type="entry name" value="RNA_helicase_ATP-dep_HrpB_C"/>
</dbReference>
<evidence type="ECO:0000256" key="2">
    <source>
        <dbReference type="ARBA" id="ARBA00022801"/>
    </source>
</evidence>
<dbReference type="Proteomes" id="UP000239907">
    <property type="component" value="Unassembled WGS sequence"/>
</dbReference>
<sequence>MNLPVYKIEQELLGAMAGATTARALLKAPTGSGKSTAVPQMLLDSGLVDGLIVVVQPRRIAARMLARRVASLRNGRVGGEVGHVVRFDRQMGRDTRIVYVTDGVLATWLESGSMEDVGAVIFDEFHERRLASDLSLALCLEWQEQKNQSLKLIVMSATLELAGLAEYLGENCVQIEASGRSYPVDISYKGAQVQSRGGARRESMIWDKCVSAVKDLVENDTAGHILVFLPGVYEIRRTVELIERSGWSRSLQVCPLYSALSPENQDLAVLGNSDRRRVIVSTNVAETSLTIDGVRAVVDSGVARISEYDPVRGLDTLMVQKISRAAAEQRAGRAGRTGPGHCVRLWSEADHGRRAAFELPEVQRTDLSETVLQLKGRGVLNVQEFRWLECPKLSLIEHAETLLEELSAADSGGELSAIGQQMARMRMHPRYARLLIAAQSGGCLAEAVFIAACVQGEGVFARNGDGKKAFLYEDDLSDFAGEWRAFQSAQQMQFDPRRCQNIGVLAKGAREVSQAMKQIQQQCKRAGWNLGEIDFEKNAQAVSQAMLAAFSDQIAVRIGKGNLACRLVGKRKGKIDESSVVRNAGAFVVTDMTEVGGKDVQLYLNRCVSISLDDLRSFFPNDFIDGAHAYFDETIRRVVNRSEQRFRDLVITSKDGGEPDAEVAAQLLAERVANGELKLKKWDAGVEQWIARLLSLKEWMPELELPGFDEEDKAIAFEQICEGALGYKDIKDREVMPALRSWLSAPQKSALDHYAPERIKLSNGREVKLKYELGKPPTMALQVQRLFGVKQTPSVADGKMKVLVHVCAPNQRTWQMTQDLAGFWESGFAQMKKDLAGRYPKHKWEL</sequence>
<evidence type="ECO:0000313" key="7">
    <source>
        <dbReference type="EMBL" id="PQJ29611.1"/>
    </source>
</evidence>
<feature type="domain" description="Helicase C-terminal" evidence="6">
    <location>
        <begin position="212"/>
        <end position="378"/>
    </location>
</feature>
<keyword evidence="3 7" id="KW-0347">Helicase</keyword>
<dbReference type="PROSITE" id="PS51192">
    <property type="entry name" value="HELICASE_ATP_BIND_1"/>
    <property type="match status" value="1"/>
</dbReference>
<keyword evidence="1" id="KW-0547">Nucleotide-binding</keyword>
<dbReference type="SMART" id="SM00847">
    <property type="entry name" value="HA2"/>
    <property type="match status" value="1"/>
</dbReference>
<protein>
    <submittedName>
        <fullName evidence="7">ATP-dependent helicase HrpB</fullName>
    </submittedName>
</protein>
<name>A0A2S7U597_9BACT</name>
<dbReference type="PROSITE" id="PS51194">
    <property type="entry name" value="HELICASE_CTER"/>
    <property type="match status" value="1"/>
</dbReference>
<dbReference type="InterPro" id="IPR010225">
    <property type="entry name" value="HrpB"/>
</dbReference>
<reference evidence="7 8" key="1">
    <citation type="submission" date="2016-12" db="EMBL/GenBank/DDBJ databases">
        <title>Study of bacterial adaptation to deep sea.</title>
        <authorList>
            <person name="Song J."/>
            <person name="Yoshizawa S."/>
            <person name="Kogure K."/>
        </authorList>
    </citation>
    <scope>NUCLEOTIDE SEQUENCE [LARGE SCALE GENOMIC DNA]</scope>
    <source>
        <strain evidence="7 8">SAORIC-165</strain>
    </source>
</reference>
<proteinExistence type="predicted"/>
<comment type="caution">
    <text evidence="7">The sequence shown here is derived from an EMBL/GenBank/DDBJ whole genome shotgun (WGS) entry which is preliminary data.</text>
</comment>
<keyword evidence="8" id="KW-1185">Reference proteome</keyword>
<dbReference type="RefSeq" id="WP_105044118.1">
    <property type="nucleotide sequence ID" value="NZ_MQWA01000001.1"/>
</dbReference>
<dbReference type="InterPro" id="IPR011545">
    <property type="entry name" value="DEAD/DEAH_box_helicase_dom"/>
</dbReference>
<evidence type="ECO:0000259" key="6">
    <source>
        <dbReference type="PROSITE" id="PS51194"/>
    </source>
</evidence>
<accession>A0A2S7U597</accession>
<dbReference type="InterPro" id="IPR001650">
    <property type="entry name" value="Helicase_C-like"/>
</dbReference>
<dbReference type="InterPro" id="IPR007502">
    <property type="entry name" value="Helicase-assoc_dom"/>
</dbReference>
<dbReference type="GO" id="GO:0016787">
    <property type="term" value="F:hydrolase activity"/>
    <property type="evidence" value="ECO:0007669"/>
    <property type="project" value="UniProtKB-KW"/>
</dbReference>
<dbReference type="PANTHER" id="PTHR43519">
    <property type="entry name" value="ATP-DEPENDENT RNA HELICASE HRPB"/>
    <property type="match status" value="1"/>
</dbReference>
<dbReference type="PIRSF" id="PIRSF005496">
    <property type="entry name" value="ATP_hel_hrpB"/>
    <property type="match status" value="1"/>
</dbReference>
<dbReference type="AlphaFoldDB" id="A0A2S7U597"/>
<dbReference type="Pfam" id="PF21010">
    <property type="entry name" value="HA2_C"/>
    <property type="match status" value="1"/>
</dbReference>
<dbReference type="Pfam" id="PF00271">
    <property type="entry name" value="Helicase_C"/>
    <property type="match status" value="1"/>
</dbReference>
<dbReference type="SMART" id="SM00490">
    <property type="entry name" value="HELICc"/>
    <property type="match status" value="1"/>
</dbReference>
<dbReference type="CDD" id="cd18791">
    <property type="entry name" value="SF2_C_RHA"/>
    <property type="match status" value="1"/>
</dbReference>
<dbReference type="NCBIfam" id="TIGR01970">
    <property type="entry name" value="DEAH_box_HrpB"/>
    <property type="match status" value="1"/>
</dbReference>
<dbReference type="GO" id="GO:0004386">
    <property type="term" value="F:helicase activity"/>
    <property type="evidence" value="ECO:0007669"/>
    <property type="project" value="UniProtKB-KW"/>
</dbReference>
<evidence type="ECO:0000256" key="4">
    <source>
        <dbReference type="ARBA" id="ARBA00022840"/>
    </source>
</evidence>
<dbReference type="InterPro" id="IPR027417">
    <property type="entry name" value="P-loop_NTPase"/>
</dbReference>
<organism evidence="7 8">
    <name type="scientific">Rubritalea profundi</name>
    <dbReference type="NCBI Taxonomy" id="1658618"/>
    <lineage>
        <taxon>Bacteria</taxon>
        <taxon>Pseudomonadati</taxon>
        <taxon>Verrucomicrobiota</taxon>
        <taxon>Verrucomicrobiia</taxon>
        <taxon>Verrucomicrobiales</taxon>
        <taxon>Rubritaleaceae</taxon>
        <taxon>Rubritalea</taxon>
    </lineage>
</organism>
<evidence type="ECO:0000256" key="3">
    <source>
        <dbReference type="ARBA" id="ARBA00022806"/>
    </source>
</evidence>
<dbReference type="Pfam" id="PF00270">
    <property type="entry name" value="DEAD"/>
    <property type="match status" value="1"/>
</dbReference>
<dbReference type="OrthoDB" id="9808833at2"/>
<dbReference type="Gene3D" id="1.20.120.1080">
    <property type="match status" value="1"/>
</dbReference>
<dbReference type="SUPFAM" id="SSF52540">
    <property type="entry name" value="P-loop containing nucleoside triphosphate hydrolases"/>
    <property type="match status" value="1"/>
</dbReference>
<evidence type="ECO:0000259" key="5">
    <source>
        <dbReference type="PROSITE" id="PS51192"/>
    </source>
</evidence>
<dbReference type="InterPro" id="IPR014001">
    <property type="entry name" value="Helicase_ATP-bd"/>
</dbReference>
<evidence type="ECO:0000256" key="1">
    <source>
        <dbReference type="ARBA" id="ARBA00022741"/>
    </source>
</evidence>
<dbReference type="SMART" id="SM00487">
    <property type="entry name" value="DEXDc"/>
    <property type="match status" value="1"/>
</dbReference>
<dbReference type="EMBL" id="MQWA01000001">
    <property type="protein sequence ID" value="PQJ29611.1"/>
    <property type="molecule type" value="Genomic_DNA"/>
</dbReference>
<keyword evidence="4" id="KW-0067">ATP-binding</keyword>
<dbReference type="GO" id="GO:0003676">
    <property type="term" value="F:nucleic acid binding"/>
    <property type="evidence" value="ECO:0007669"/>
    <property type="project" value="InterPro"/>
</dbReference>
<dbReference type="Gene3D" id="3.40.50.300">
    <property type="entry name" value="P-loop containing nucleotide triphosphate hydrolases"/>
    <property type="match status" value="2"/>
</dbReference>
<evidence type="ECO:0000313" key="8">
    <source>
        <dbReference type="Proteomes" id="UP000239907"/>
    </source>
</evidence>
<gene>
    <name evidence="7" type="ORF">BSZ32_14675</name>
</gene>